<dbReference type="PRINTS" id="PR00463">
    <property type="entry name" value="EP450I"/>
</dbReference>
<evidence type="ECO:0000256" key="2">
    <source>
        <dbReference type="ARBA" id="ARBA00010617"/>
    </source>
</evidence>
<dbReference type="PANTHER" id="PTHR46300:SF7">
    <property type="entry name" value="P450, PUTATIVE (EUROFUNG)-RELATED"/>
    <property type="match status" value="1"/>
</dbReference>
<organism evidence="10 11">
    <name type="scientific">Colletotrichum navitas</name>
    <dbReference type="NCBI Taxonomy" id="681940"/>
    <lineage>
        <taxon>Eukaryota</taxon>
        <taxon>Fungi</taxon>
        <taxon>Dikarya</taxon>
        <taxon>Ascomycota</taxon>
        <taxon>Pezizomycotina</taxon>
        <taxon>Sordariomycetes</taxon>
        <taxon>Hypocreomycetidae</taxon>
        <taxon>Glomerellales</taxon>
        <taxon>Glomerellaceae</taxon>
        <taxon>Colletotrichum</taxon>
        <taxon>Colletotrichum graminicola species complex</taxon>
    </lineage>
</organism>
<accession>A0AAD8PU30</accession>
<evidence type="ECO:0000256" key="9">
    <source>
        <dbReference type="RuleBase" id="RU000461"/>
    </source>
</evidence>
<dbReference type="RefSeq" id="XP_060411692.1">
    <property type="nucleotide sequence ID" value="XM_060558341.1"/>
</dbReference>
<dbReference type="InterPro" id="IPR036396">
    <property type="entry name" value="Cyt_P450_sf"/>
</dbReference>
<dbReference type="GO" id="GO:0016705">
    <property type="term" value="F:oxidoreductase activity, acting on paired donors, with incorporation or reduction of molecular oxygen"/>
    <property type="evidence" value="ECO:0007669"/>
    <property type="project" value="InterPro"/>
</dbReference>
<protein>
    <submittedName>
        <fullName evidence="10">Cytochrome P450 oxidoreductase OrdA-like protein</fullName>
    </submittedName>
</protein>
<keyword evidence="11" id="KW-1185">Reference proteome</keyword>
<gene>
    <name evidence="10" type="ORF">LY79DRAFT_560635</name>
</gene>
<evidence type="ECO:0000256" key="3">
    <source>
        <dbReference type="ARBA" id="ARBA00022617"/>
    </source>
</evidence>
<dbReference type="EMBL" id="JAHLJV010000052">
    <property type="protein sequence ID" value="KAK1580675.1"/>
    <property type="molecule type" value="Genomic_DNA"/>
</dbReference>
<evidence type="ECO:0000256" key="6">
    <source>
        <dbReference type="ARBA" id="ARBA00023004"/>
    </source>
</evidence>
<dbReference type="CDD" id="cd11065">
    <property type="entry name" value="CYP64-like"/>
    <property type="match status" value="1"/>
</dbReference>
<dbReference type="SUPFAM" id="SSF48264">
    <property type="entry name" value="Cytochrome P450"/>
    <property type="match status" value="1"/>
</dbReference>
<comment type="similarity">
    <text evidence="2 9">Belongs to the cytochrome P450 family.</text>
</comment>
<proteinExistence type="inferred from homology"/>
<dbReference type="Pfam" id="PF00067">
    <property type="entry name" value="p450"/>
    <property type="match status" value="1"/>
</dbReference>
<keyword evidence="5 9" id="KW-0560">Oxidoreductase</keyword>
<dbReference type="InterPro" id="IPR001128">
    <property type="entry name" value="Cyt_P450"/>
</dbReference>
<dbReference type="PRINTS" id="PR00385">
    <property type="entry name" value="P450"/>
</dbReference>
<evidence type="ECO:0000256" key="8">
    <source>
        <dbReference type="PIRSR" id="PIRSR602401-1"/>
    </source>
</evidence>
<evidence type="ECO:0000256" key="5">
    <source>
        <dbReference type="ARBA" id="ARBA00023002"/>
    </source>
</evidence>
<comment type="caution">
    <text evidence="10">The sequence shown here is derived from an EMBL/GenBank/DDBJ whole genome shotgun (WGS) entry which is preliminary data.</text>
</comment>
<keyword evidence="6 8" id="KW-0408">Iron</keyword>
<dbReference type="Proteomes" id="UP001230504">
    <property type="component" value="Unassembled WGS sequence"/>
</dbReference>
<evidence type="ECO:0000256" key="4">
    <source>
        <dbReference type="ARBA" id="ARBA00022723"/>
    </source>
</evidence>
<dbReference type="InterPro" id="IPR050364">
    <property type="entry name" value="Cytochrome_P450_fung"/>
</dbReference>
<dbReference type="GO" id="GO:0005506">
    <property type="term" value="F:iron ion binding"/>
    <property type="evidence" value="ECO:0007669"/>
    <property type="project" value="InterPro"/>
</dbReference>
<dbReference type="InterPro" id="IPR002401">
    <property type="entry name" value="Cyt_P450_E_grp-I"/>
</dbReference>
<dbReference type="GO" id="GO:0020037">
    <property type="term" value="F:heme binding"/>
    <property type="evidence" value="ECO:0007669"/>
    <property type="project" value="InterPro"/>
</dbReference>
<dbReference type="InterPro" id="IPR017972">
    <property type="entry name" value="Cyt_P450_CS"/>
</dbReference>
<dbReference type="GeneID" id="85442581"/>
<comment type="cofactor">
    <cofactor evidence="1 8">
        <name>heme</name>
        <dbReference type="ChEBI" id="CHEBI:30413"/>
    </cofactor>
</comment>
<reference evidence="10" key="1">
    <citation type="submission" date="2021-06" db="EMBL/GenBank/DDBJ databases">
        <title>Comparative genomics, transcriptomics and evolutionary studies reveal genomic signatures of adaptation to plant cell wall in hemibiotrophic fungi.</title>
        <authorList>
            <consortium name="DOE Joint Genome Institute"/>
            <person name="Baroncelli R."/>
            <person name="Diaz J.F."/>
            <person name="Benocci T."/>
            <person name="Peng M."/>
            <person name="Battaglia E."/>
            <person name="Haridas S."/>
            <person name="Andreopoulos W."/>
            <person name="Labutti K."/>
            <person name="Pangilinan J."/>
            <person name="Floch G.L."/>
            <person name="Makela M.R."/>
            <person name="Henrissat B."/>
            <person name="Grigoriev I.V."/>
            <person name="Crouch J.A."/>
            <person name="De Vries R.P."/>
            <person name="Sukno S.A."/>
            <person name="Thon M.R."/>
        </authorList>
    </citation>
    <scope>NUCLEOTIDE SEQUENCE</scope>
    <source>
        <strain evidence="10">CBS 125086</strain>
    </source>
</reference>
<dbReference type="GO" id="GO:0004497">
    <property type="term" value="F:monooxygenase activity"/>
    <property type="evidence" value="ECO:0007669"/>
    <property type="project" value="UniProtKB-KW"/>
</dbReference>
<sequence>MTGPISCLSILGDTIIVINDAQIAFELFEKQSLKFSGRPSLEFATMVGFGQSTGGLPYNETLRAHRKQFARIIGTQASVSQFDKLQETEVAHFLLHLLDDPENLENHIAKEVGSVILHIVYGYSAENFKKDPLISVINRVMEQFARAAVPGAHLVDVLPILRYVPSWFPGTGWKKEVELYANELDESVERPYAFVEHQMTQGHSNESFLARLMDHGKDTSEDKYINKWVAASIYQGGSDTTVAAIYGFYLAMTLYPDVQKTAQEEIDRVVGSERLPTMDDRNSLPYVDALVKEIIRWWPVGPMGLPHLNTEEVAYRGYRIPKKSILMPNIWWFTHDPAVYKNPMEFSPERFLEGQGREPEYDPRKLSFGFGRRICPGKALAESTLFLSIAQSLAVFDVAKKIVDGKVILPKVDPRPGVISHPAHFETSVKPRSQHHEELIRSLEQKFPWKESDARVLERMES</sequence>
<feature type="binding site" description="axial binding residue" evidence="8">
    <location>
        <position position="375"/>
    </location>
    <ligand>
        <name>heme</name>
        <dbReference type="ChEBI" id="CHEBI:30413"/>
    </ligand>
    <ligandPart>
        <name>Fe</name>
        <dbReference type="ChEBI" id="CHEBI:18248"/>
    </ligandPart>
</feature>
<keyword evidence="3 8" id="KW-0349">Heme</keyword>
<keyword evidence="4 8" id="KW-0479">Metal-binding</keyword>
<keyword evidence="7 9" id="KW-0503">Monooxygenase</keyword>
<name>A0AAD8PU30_9PEZI</name>
<dbReference type="PANTHER" id="PTHR46300">
    <property type="entry name" value="P450, PUTATIVE (EUROFUNG)-RELATED-RELATED"/>
    <property type="match status" value="1"/>
</dbReference>
<evidence type="ECO:0000256" key="1">
    <source>
        <dbReference type="ARBA" id="ARBA00001971"/>
    </source>
</evidence>
<evidence type="ECO:0000256" key="7">
    <source>
        <dbReference type="ARBA" id="ARBA00023033"/>
    </source>
</evidence>
<dbReference type="Gene3D" id="1.10.630.10">
    <property type="entry name" value="Cytochrome P450"/>
    <property type="match status" value="1"/>
</dbReference>
<evidence type="ECO:0000313" key="10">
    <source>
        <dbReference type="EMBL" id="KAK1580675.1"/>
    </source>
</evidence>
<dbReference type="PROSITE" id="PS00086">
    <property type="entry name" value="CYTOCHROME_P450"/>
    <property type="match status" value="1"/>
</dbReference>
<evidence type="ECO:0000313" key="11">
    <source>
        <dbReference type="Proteomes" id="UP001230504"/>
    </source>
</evidence>
<dbReference type="AlphaFoldDB" id="A0AAD8PU30"/>